<evidence type="ECO:0000313" key="3">
    <source>
        <dbReference type="Proteomes" id="UP001623348"/>
    </source>
</evidence>
<organism evidence="2 3">
    <name type="scientific">Grus japonensis</name>
    <name type="common">Japanese crane</name>
    <name type="synonym">Red-crowned crane</name>
    <dbReference type="NCBI Taxonomy" id="30415"/>
    <lineage>
        <taxon>Eukaryota</taxon>
        <taxon>Metazoa</taxon>
        <taxon>Chordata</taxon>
        <taxon>Craniata</taxon>
        <taxon>Vertebrata</taxon>
        <taxon>Euteleostomi</taxon>
        <taxon>Archelosauria</taxon>
        <taxon>Archosauria</taxon>
        <taxon>Dinosauria</taxon>
        <taxon>Saurischia</taxon>
        <taxon>Theropoda</taxon>
        <taxon>Coelurosauria</taxon>
        <taxon>Aves</taxon>
        <taxon>Neognathae</taxon>
        <taxon>Neoaves</taxon>
        <taxon>Gruiformes</taxon>
        <taxon>Gruidae</taxon>
        <taxon>Grus</taxon>
    </lineage>
</organism>
<feature type="region of interest" description="Disordered" evidence="1">
    <location>
        <begin position="57"/>
        <end position="83"/>
    </location>
</feature>
<dbReference type="AlphaFoldDB" id="A0ABC9WRT2"/>
<gene>
    <name evidence="2" type="ORF">GRJ2_001247000</name>
</gene>
<protein>
    <submittedName>
        <fullName evidence="2">Uncharacterized protein</fullName>
    </submittedName>
</protein>
<dbReference type="Proteomes" id="UP001623348">
    <property type="component" value="Unassembled WGS sequence"/>
</dbReference>
<evidence type="ECO:0000256" key="1">
    <source>
        <dbReference type="SAM" id="MobiDB-lite"/>
    </source>
</evidence>
<sequence>MLRALVYAVSSQAEERRQLRRLRRYLPGSHGGPHPAGTLVVEGELHHGLDFLSRWSDYGSRNGKGRKKNEQTQRSLQDTSFLT</sequence>
<proteinExistence type="predicted"/>
<accession>A0ABC9WRT2</accession>
<feature type="compositionally biased region" description="Polar residues" evidence="1">
    <location>
        <begin position="72"/>
        <end position="83"/>
    </location>
</feature>
<evidence type="ECO:0000313" key="2">
    <source>
        <dbReference type="EMBL" id="GAB0187817.1"/>
    </source>
</evidence>
<keyword evidence="3" id="KW-1185">Reference proteome</keyword>
<dbReference type="EMBL" id="BAAFJT010000003">
    <property type="protein sequence ID" value="GAB0187817.1"/>
    <property type="molecule type" value="Genomic_DNA"/>
</dbReference>
<comment type="caution">
    <text evidence="2">The sequence shown here is derived from an EMBL/GenBank/DDBJ whole genome shotgun (WGS) entry which is preliminary data.</text>
</comment>
<reference evidence="2 3" key="1">
    <citation type="submission" date="2024-06" db="EMBL/GenBank/DDBJ databases">
        <title>The draft genome of Grus japonensis, version 3.</title>
        <authorList>
            <person name="Nabeshima K."/>
            <person name="Suzuki S."/>
            <person name="Onuma M."/>
        </authorList>
    </citation>
    <scope>NUCLEOTIDE SEQUENCE [LARGE SCALE GENOMIC DNA]</scope>
    <source>
        <strain evidence="2 3">451A</strain>
    </source>
</reference>
<name>A0ABC9WRT2_GRUJA</name>